<comment type="catalytic activity">
    <reaction evidence="5">
        <text>L-glutaminyl-[peptide chain release factor] + S-adenosyl-L-methionine = N(5)-methyl-L-glutaminyl-[peptide chain release factor] + S-adenosyl-L-homocysteine + H(+)</text>
        <dbReference type="Rhea" id="RHEA:42896"/>
        <dbReference type="Rhea" id="RHEA-COMP:10271"/>
        <dbReference type="Rhea" id="RHEA-COMP:10272"/>
        <dbReference type="ChEBI" id="CHEBI:15378"/>
        <dbReference type="ChEBI" id="CHEBI:30011"/>
        <dbReference type="ChEBI" id="CHEBI:57856"/>
        <dbReference type="ChEBI" id="CHEBI:59789"/>
        <dbReference type="ChEBI" id="CHEBI:61891"/>
        <dbReference type="EC" id="2.1.1.297"/>
    </reaction>
</comment>
<dbReference type="PANTHER" id="PTHR18895:SF74">
    <property type="entry name" value="MTRF1L RELEASE FACTOR GLUTAMINE METHYLTRANSFERASE"/>
    <property type="match status" value="1"/>
</dbReference>
<dbReference type="Gene3D" id="3.40.50.150">
    <property type="entry name" value="Vaccinia Virus protein VP39"/>
    <property type="match status" value="1"/>
</dbReference>
<accession>A0ABY8LWJ6</accession>
<evidence type="ECO:0000313" key="8">
    <source>
        <dbReference type="Proteomes" id="UP001179842"/>
    </source>
</evidence>
<evidence type="ECO:0000256" key="2">
    <source>
        <dbReference type="ARBA" id="ARBA00022603"/>
    </source>
</evidence>
<evidence type="ECO:0000313" key="7">
    <source>
        <dbReference type="EMBL" id="WGI36796.1"/>
    </source>
</evidence>
<dbReference type="EC" id="2.1.1.297" evidence="1"/>
<name>A0ABY8LWJ6_9BACT</name>
<reference evidence="7" key="1">
    <citation type="submission" date="2023-04" db="EMBL/GenBank/DDBJ databases">
        <title>Completed genome of Mycoplasma lagogenitalium type strain 12MS.</title>
        <authorList>
            <person name="Spergser J."/>
        </authorList>
    </citation>
    <scope>NUCLEOTIDE SEQUENCE</scope>
    <source>
        <strain evidence="7">12MS</strain>
    </source>
</reference>
<dbReference type="CDD" id="cd02440">
    <property type="entry name" value="AdoMet_MTases"/>
    <property type="match status" value="1"/>
</dbReference>
<keyword evidence="3" id="KW-0808">Transferase</keyword>
<protein>
    <recommendedName>
        <fullName evidence="1">peptide chain release factor N(5)-glutamine methyltransferase</fullName>
        <ecNumber evidence="1">2.1.1.297</ecNumber>
    </recommendedName>
</protein>
<evidence type="ECO:0000256" key="5">
    <source>
        <dbReference type="ARBA" id="ARBA00048391"/>
    </source>
</evidence>
<dbReference type="Proteomes" id="UP001179842">
    <property type="component" value="Chromosome"/>
</dbReference>
<dbReference type="InterPro" id="IPR050320">
    <property type="entry name" value="N5-glutamine_MTase"/>
</dbReference>
<feature type="domain" description="Methyltransferase small" evidence="6">
    <location>
        <begin position="71"/>
        <end position="157"/>
    </location>
</feature>
<evidence type="ECO:0000259" key="6">
    <source>
        <dbReference type="Pfam" id="PF05175"/>
    </source>
</evidence>
<keyword evidence="4" id="KW-0949">S-adenosyl-L-methionine</keyword>
<dbReference type="InterPro" id="IPR004556">
    <property type="entry name" value="HemK-like"/>
</dbReference>
<dbReference type="RefSeq" id="WP_280102098.1">
    <property type="nucleotide sequence ID" value="NZ_CP122979.1"/>
</dbReference>
<dbReference type="Pfam" id="PF05175">
    <property type="entry name" value="MTS"/>
    <property type="match status" value="1"/>
</dbReference>
<dbReference type="PROSITE" id="PS00092">
    <property type="entry name" value="N6_MTASE"/>
    <property type="match status" value="1"/>
</dbReference>
<dbReference type="InterPro" id="IPR029063">
    <property type="entry name" value="SAM-dependent_MTases_sf"/>
</dbReference>
<keyword evidence="8" id="KW-1185">Reference proteome</keyword>
<dbReference type="InterPro" id="IPR002052">
    <property type="entry name" value="DNA_methylase_N6_adenine_CS"/>
</dbReference>
<dbReference type="GO" id="GO:0008168">
    <property type="term" value="F:methyltransferase activity"/>
    <property type="evidence" value="ECO:0007669"/>
    <property type="project" value="UniProtKB-KW"/>
</dbReference>
<dbReference type="PANTHER" id="PTHR18895">
    <property type="entry name" value="HEMK METHYLTRANSFERASE"/>
    <property type="match status" value="1"/>
</dbReference>
<proteinExistence type="predicted"/>
<gene>
    <name evidence="7" type="ORF">QEG99_00710</name>
</gene>
<dbReference type="NCBIfam" id="TIGR00536">
    <property type="entry name" value="hemK_fam"/>
    <property type="match status" value="1"/>
</dbReference>
<organism evidence="7 8">
    <name type="scientific">Mesomycoplasma lagogenitalium</name>
    <dbReference type="NCBI Taxonomy" id="171286"/>
    <lineage>
        <taxon>Bacteria</taxon>
        <taxon>Bacillati</taxon>
        <taxon>Mycoplasmatota</taxon>
        <taxon>Mycoplasmoidales</taxon>
        <taxon>Metamycoplasmataceae</taxon>
        <taxon>Mesomycoplasma</taxon>
    </lineage>
</organism>
<dbReference type="InterPro" id="IPR007848">
    <property type="entry name" value="Small_mtfrase_dom"/>
</dbReference>
<evidence type="ECO:0000256" key="3">
    <source>
        <dbReference type="ARBA" id="ARBA00022679"/>
    </source>
</evidence>
<evidence type="ECO:0000256" key="1">
    <source>
        <dbReference type="ARBA" id="ARBA00012771"/>
    </source>
</evidence>
<sequence>MQDYNIRKKLLLKEKLRHNLPLKIGELEKEKLKSDMPIQLIVGFIEMQNVKILLKDNKLLIPRYETEEVIIESFNYINKHSKVLDLCCGTGFIGIAIAKNVNCQVSMVDIDENAIYSSVENAKINNVDKNTDIYLSDLFSSVPKTEQFDLIISNPPYIPENIVLDSSVLNWENHQALFAKEKGNYFYRLILENAKSFLKPKGYLIFEISDWNVNFLKKYPNIDLKIKKDINNKNRIAIIQYKK</sequence>
<evidence type="ECO:0000256" key="4">
    <source>
        <dbReference type="ARBA" id="ARBA00022691"/>
    </source>
</evidence>
<keyword evidence="2 7" id="KW-0489">Methyltransferase</keyword>
<dbReference type="GO" id="GO:0032259">
    <property type="term" value="P:methylation"/>
    <property type="evidence" value="ECO:0007669"/>
    <property type="project" value="UniProtKB-KW"/>
</dbReference>
<dbReference type="EMBL" id="CP122979">
    <property type="protein sequence ID" value="WGI36796.1"/>
    <property type="molecule type" value="Genomic_DNA"/>
</dbReference>
<dbReference type="SUPFAM" id="SSF53335">
    <property type="entry name" value="S-adenosyl-L-methionine-dependent methyltransferases"/>
    <property type="match status" value="1"/>
</dbReference>